<evidence type="ECO:0000313" key="2">
    <source>
        <dbReference type="Proteomes" id="UP000630805"/>
    </source>
</evidence>
<accession>A0ABX2PWE5</accession>
<dbReference type="PANTHER" id="PTHR47623">
    <property type="entry name" value="OS09G0287300 PROTEIN"/>
    <property type="match status" value="1"/>
</dbReference>
<organism evidence="1 2">
    <name type="scientific">Ruegeria haliotis</name>
    <dbReference type="NCBI Taxonomy" id="2747601"/>
    <lineage>
        <taxon>Bacteria</taxon>
        <taxon>Pseudomonadati</taxon>
        <taxon>Pseudomonadota</taxon>
        <taxon>Alphaproteobacteria</taxon>
        <taxon>Rhodobacterales</taxon>
        <taxon>Roseobacteraceae</taxon>
        <taxon>Ruegeria</taxon>
    </lineage>
</organism>
<dbReference type="SUPFAM" id="SSF53254">
    <property type="entry name" value="Phosphoglycerate mutase-like"/>
    <property type="match status" value="1"/>
</dbReference>
<dbReference type="Pfam" id="PF00300">
    <property type="entry name" value="His_Phos_1"/>
    <property type="match status" value="1"/>
</dbReference>
<sequence length="165" mass="18457">MTRTLILTRHAKSSWDDPLLNDHDRPLSKRGRKSAPAVGAWLKKNNWLPDEVISSTSARTRETWQRMGLQATIVGFTRDLYLAGAHEVLTALSGASGQTVMMLGHNPGIAGFATQIVRQRPDHERFPDYPTGATTIIRFEIDNWADIVWHSGDVLGFAIPRELLE</sequence>
<keyword evidence="2" id="KW-1185">Reference proteome</keyword>
<dbReference type="EMBL" id="JABXWT010000016">
    <property type="protein sequence ID" value="NVO57961.1"/>
    <property type="molecule type" value="Genomic_DNA"/>
</dbReference>
<dbReference type="InterPro" id="IPR013078">
    <property type="entry name" value="His_Pase_superF_clade-1"/>
</dbReference>
<name>A0ABX2PWE5_9RHOB</name>
<reference evidence="1 2" key="1">
    <citation type="submission" date="2020-06" db="EMBL/GenBank/DDBJ databases">
        <authorList>
            <person name="Cao W.R."/>
        </authorList>
    </citation>
    <scope>NUCLEOTIDE SEQUENCE [LARGE SCALE GENOMIC DNA]</scope>
    <source>
        <strain evidence="1 2">B1Z28</strain>
    </source>
</reference>
<dbReference type="Gene3D" id="3.40.50.1240">
    <property type="entry name" value="Phosphoglycerate mutase-like"/>
    <property type="match status" value="1"/>
</dbReference>
<proteinExistence type="predicted"/>
<dbReference type="SMART" id="SM00855">
    <property type="entry name" value="PGAM"/>
    <property type="match status" value="1"/>
</dbReference>
<dbReference type="InterPro" id="IPR029033">
    <property type="entry name" value="His_PPase_superfam"/>
</dbReference>
<dbReference type="RefSeq" id="WP_176867021.1">
    <property type="nucleotide sequence ID" value="NZ_JABXWT010000016.1"/>
</dbReference>
<gene>
    <name evidence="1" type="ORF">HW561_19365</name>
</gene>
<dbReference type="PANTHER" id="PTHR47623:SF1">
    <property type="entry name" value="OS09G0287300 PROTEIN"/>
    <property type="match status" value="1"/>
</dbReference>
<dbReference type="CDD" id="cd07067">
    <property type="entry name" value="HP_PGM_like"/>
    <property type="match status" value="1"/>
</dbReference>
<dbReference type="Proteomes" id="UP000630805">
    <property type="component" value="Unassembled WGS sequence"/>
</dbReference>
<comment type="caution">
    <text evidence="1">The sequence shown here is derived from an EMBL/GenBank/DDBJ whole genome shotgun (WGS) entry which is preliminary data.</text>
</comment>
<protein>
    <submittedName>
        <fullName evidence="1">Histidine phosphatase family protein</fullName>
    </submittedName>
</protein>
<evidence type="ECO:0000313" key="1">
    <source>
        <dbReference type="EMBL" id="NVO57961.1"/>
    </source>
</evidence>